<name>A0A5N5TDE9_9CRUS</name>
<evidence type="ECO:0000313" key="3">
    <source>
        <dbReference type="EMBL" id="KAB7503135.1"/>
    </source>
</evidence>
<evidence type="ECO:0000313" key="4">
    <source>
        <dbReference type="Proteomes" id="UP000326759"/>
    </source>
</evidence>
<proteinExistence type="predicted"/>
<dbReference type="OrthoDB" id="6397986at2759"/>
<feature type="compositionally biased region" description="Basic and acidic residues" evidence="1">
    <location>
        <begin position="1"/>
        <end position="19"/>
    </location>
</feature>
<protein>
    <recommendedName>
        <fullName evidence="5">BED-type domain-containing protein</fullName>
    </recommendedName>
</protein>
<comment type="caution">
    <text evidence="3">The sequence shown here is derived from an EMBL/GenBank/DDBJ whole genome shotgun (WGS) entry which is preliminary data.</text>
</comment>
<evidence type="ECO:0000313" key="2">
    <source>
        <dbReference type="EMBL" id="KAB7500375.1"/>
    </source>
</evidence>
<dbReference type="Proteomes" id="UP000326759">
    <property type="component" value="Unassembled WGS sequence"/>
</dbReference>
<feature type="region of interest" description="Disordered" evidence="1">
    <location>
        <begin position="1"/>
        <end position="32"/>
    </location>
</feature>
<evidence type="ECO:0000256" key="1">
    <source>
        <dbReference type="SAM" id="MobiDB-lite"/>
    </source>
</evidence>
<gene>
    <name evidence="2" type="ORF">Anas_13184</name>
    <name evidence="3" type="ORF">Anas_13704</name>
</gene>
<feature type="region of interest" description="Disordered" evidence="1">
    <location>
        <begin position="125"/>
        <end position="144"/>
    </location>
</feature>
<sequence length="144" mass="16792">MDGKRIEDKSYESDNDCKTLKKKPKAKQRYERKVPRKLLKDPRFSFWIGTSEKNENKALCKICNCEISGGITQIERHGKTVKHLKNIKLRKQTSEVLDYFMQEITTTDKEILDNGLTTTALYEHPKIESPVKDSENDKEEIDTK</sequence>
<feature type="non-terminal residue" evidence="3">
    <location>
        <position position="144"/>
    </location>
</feature>
<evidence type="ECO:0008006" key="5">
    <source>
        <dbReference type="Google" id="ProtNLM"/>
    </source>
</evidence>
<organism evidence="3 4">
    <name type="scientific">Armadillidium nasatum</name>
    <dbReference type="NCBI Taxonomy" id="96803"/>
    <lineage>
        <taxon>Eukaryota</taxon>
        <taxon>Metazoa</taxon>
        <taxon>Ecdysozoa</taxon>
        <taxon>Arthropoda</taxon>
        <taxon>Crustacea</taxon>
        <taxon>Multicrustacea</taxon>
        <taxon>Malacostraca</taxon>
        <taxon>Eumalacostraca</taxon>
        <taxon>Peracarida</taxon>
        <taxon>Isopoda</taxon>
        <taxon>Oniscidea</taxon>
        <taxon>Crinocheta</taxon>
        <taxon>Armadillidiidae</taxon>
        <taxon>Armadillidium</taxon>
    </lineage>
</organism>
<reference evidence="3 4" key="1">
    <citation type="journal article" date="2019" name="PLoS Biol.">
        <title>Sex chromosomes control vertical transmission of feminizing Wolbachia symbionts in an isopod.</title>
        <authorList>
            <person name="Becking T."/>
            <person name="Chebbi M.A."/>
            <person name="Giraud I."/>
            <person name="Moumen B."/>
            <person name="Laverre T."/>
            <person name="Caubet Y."/>
            <person name="Peccoud J."/>
            <person name="Gilbert C."/>
            <person name="Cordaux R."/>
        </authorList>
    </citation>
    <scope>NUCLEOTIDE SEQUENCE [LARGE SCALE GENOMIC DNA]</scope>
    <source>
        <strain evidence="3">ANa2</strain>
        <tissue evidence="3">Whole body excluding digestive tract and cuticle</tissue>
    </source>
</reference>
<dbReference type="EMBL" id="SEYY01005793">
    <property type="protein sequence ID" value="KAB7503135.1"/>
    <property type="molecule type" value="Genomic_DNA"/>
</dbReference>
<keyword evidence="4" id="KW-1185">Reference proteome</keyword>
<dbReference type="AlphaFoldDB" id="A0A5N5TDE9"/>
<dbReference type="EMBL" id="SEYY01014173">
    <property type="protein sequence ID" value="KAB7500375.1"/>
    <property type="molecule type" value="Genomic_DNA"/>
</dbReference>
<accession>A0A5N5TDE9</accession>